<dbReference type="EMBL" id="NEDP02005440">
    <property type="protein sequence ID" value="OWF40885.1"/>
    <property type="molecule type" value="Genomic_DNA"/>
</dbReference>
<keyword evidence="2" id="KW-1185">Reference proteome</keyword>
<dbReference type="STRING" id="6573.A0A210PWN6"/>
<dbReference type="Proteomes" id="UP000242188">
    <property type="component" value="Unassembled WGS sequence"/>
</dbReference>
<gene>
    <name evidence="1" type="ORF">KP79_PYT20237</name>
</gene>
<protein>
    <submittedName>
        <fullName evidence="1">Uncharacterized protein</fullName>
    </submittedName>
</protein>
<evidence type="ECO:0000313" key="1">
    <source>
        <dbReference type="EMBL" id="OWF40885.1"/>
    </source>
</evidence>
<sequence length="254" mass="28706">MAAACAPPLVIPMHYVPSFKVDVRLHEPLAGGEVTPTDVEIEMMSLCSQLDVLCKKELRDQNDKKTEHGKVSSVFTDKATVVHDRMKQLLLRQKQDMSLSQYIVWRGLDKVFPRAVTFLSQPDALTQLDKKTSLDGYYQELGCMNQILSLSMQINSDLHNLSDHKYIAHQLAILYQSVTSLDAACMETYKKSIEDNFKVVKASLNEDGDGTRLLSNQHREWLINLTCSIVQILTSFPAELTQEMVQPSLALYQT</sequence>
<proteinExistence type="predicted"/>
<dbReference type="AlphaFoldDB" id="A0A210PWN6"/>
<accession>A0A210PWN6</accession>
<dbReference type="OrthoDB" id="533331at2759"/>
<evidence type="ECO:0000313" key="2">
    <source>
        <dbReference type="Proteomes" id="UP000242188"/>
    </source>
</evidence>
<name>A0A210PWN6_MIZYE</name>
<comment type="caution">
    <text evidence="1">The sequence shown here is derived from an EMBL/GenBank/DDBJ whole genome shotgun (WGS) entry which is preliminary data.</text>
</comment>
<organism evidence="1 2">
    <name type="scientific">Mizuhopecten yessoensis</name>
    <name type="common">Japanese scallop</name>
    <name type="synonym">Patinopecten yessoensis</name>
    <dbReference type="NCBI Taxonomy" id="6573"/>
    <lineage>
        <taxon>Eukaryota</taxon>
        <taxon>Metazoa</taxon>
        <taxon>Spiralia</taxon>
        <taxon>Lophotrochozoa</taxon>
        <taxon>Mollusca</taxon>
        <taxon>Bivalvia</taxon>
        <taxon>Autobranchia</taxon>
        <taxon>Pteriomorphia</taxon>
        <taxon>Pectinida</taxon>
        <taxon>Pectinoidea</taxon>
        <taxon>Pectinidae</taxon>
        <taxon>Mizuhopecten</taxon>
    </lineage>
</organism>
<reference evidence="1 2" key="1">
    <citation type="journal article" date="2017" name="Nat. Ecol. Evol.">
        <title>Scallop genome provides insights into evolution of bilaterian karyotype and development.</title>
        <authorList>
            <person name="Wang S."/>
            <person name="Zhang J."/>
            <person name="Jiao W."/>
            <person name="Li J."/>
            <person name="Xun X."/>
            <person name="Sun Y."/>
            <person name="Guo X."/>
            <person name="Huan P."/>
            <person name="Dong B."/>
            <person name="Zhang L."/>
            <person name="Hu X."/>
            <person name="Sun X."/>
            <person name="Wang J."/>
            <person name="Zhao C."/>
            <person name="Wang Y."/>
            <person name="Wang D."/>
            <person name="Huang X."/>
            <person name="Wang R."/>
            <person name="Lv J."/>
            <person name="Li Y."/>
            <person name="Zhang Z."/>
            <person name="Liu B."/>
            <person name="Lu W."/>
            <person name="Hui Y."/>
            <person name="Liang J."/>
            <person name="Zhou Z."/>
            <person name="Hou R."/>
            <person name="Li X."/>
            <person name="Liu Y."/>
            <person name="Li H."/>
            <person name="Ning X."/>
            <person name="Lin Y."/>
            <person name="Zhao L."/>
            <person name="Xing Q."/>
            <person name="Dou J."/>
            <person name="Li Y."/>
            <person name="Mao J."/>
            <person name="Guo H."/>
            <person name="Dou H."/>
            <person name="Li T."/>
            <person name="Mu C."/>
            <person name="Jiang W."/>
            <person name="Fu Q."/>
            <person name="Fu X."/>
            <person name="Miao Y."/>
            <person name="Liu J."/>
            <person name="Yu Q."/>
            <person name="Li R."/>
            <person name="Liao H."/>
            <person name="Li X."/>
            <person name="Kong Y."/>
            <person name="Jiang Z."/>
            <person name="Chourrout D."/>
            <person name="Li R."/>
            <person name="Bao Z."/>
        </authorList>
    </citation>
    <scope>NUCLEOTIDE SEQUENCE [LARGE SCALE GENOMIC DNA]</scope>
    <source>
        <strain evidence="1 2">PY_sf001</strain>
    </source>
</reference>